<feature type="transmembrane region" description="Helical" evidence="5">
    <location>
        <begin position="226"/>
        <end position="249"/>
    </location>
</feature>
<keyword evidence="2 5" id="KW-0812">Transmembrane</keyword>
<feature type="transmembrane region" description="Helical" evidence="5">
    <location>
        <begin position="12"/>
        <end position="33"/>
    </location>
</feature>
<evidence type="ECO:0000256" key="1">
    <source>
        <dbReference type="ARBA" id="ARBA00004370"/>
    </source>
</evidence>
<dbReference type="PROSITE" id="PS50262">
    <property type="entry name" value="G_PROTEIN_RECEP_F1_2"/>
    <property type="match status" value="1"/>
</dbReference>
<feature type="domain" description="G-protein coupled receptors family 1 profile" evidence="6">
    <location>
        <begin position="27"/>
        <end position="281"/>
    </location>
</feature>
<evidence type="ECO:0000313" key="7">
    <source>
        <dbReference type="EMBL" id="CAF1302519.1"/>
    </source>
</evidence>
<evidence type="ECO:0000313" key="8">
    <source>
        <dbReference type="Proteomes" id="UP000663864"/>
    </source>
</evidence>
<dbReference type="InterPro" id="IPR017452">
    <property type="entry name" value="GPCR_Rhodpsn_7TM"/>
</dbReference>
<dbReference type="EMBL" id="CAJNOT010002287">
    <property type="protein sequence ID" value="CAF1302519.1"/>
    <property type="molecule type" value="Genomic_DNA"/>
</dbReference>
<evidence type="ECO:0000256" key="3">
    <source>
        <dbReference type="ARBA" id="ARBA00022989"/>
    </source>
</evidence>
<dbReference type="SUPFAM" id="SSF81321">
    <property type="entry name" value="Family A G protein-coupled receptor-like"/>
    <property type="match status" value="1"/>
</dbReference>
<dbReference type="Gene3D" id="1.20.1070.10">
    <property type="entry name" value="Rhodopsin 7-helix transmembrane proteins"/>
    <property type="match status" value="1"/>
</dbReference>
<evidence type="ECO:0000256" key="5">
    <source>
        <dbReference type="SAM" id="Phobius"/>
    </source>
</evidence>
<evidence type="ECO:0000259" key="6">
    <source>
        <dbReference type="PROSITE" id="PS50262"/>
    </source>
</evidence>
<dbReference type="AlphaFoldDB" id="A0A815DJS7"/>
<keyword evidence="3 5" id="KW-1133">Transmembrane helix</keyword>
<feature type="transmembrane region" description="Helical" evidence="5">
    <location>
        <begin position="45"/>
        <end position="67"/>
    </location>
</feature>
<feature type="transmembrane region" description="Helical" evidence="5">
    <location>
        <begin position="128"/>
        <end position="152"/>
    </location>
</feature>
<organism evidence="7 8">
    <name type="scientific">Rotaria sordida</name>
    <dbReference type="NCBI Taxonomy" id="392033"/>
    <lineage>
        <taxon>Eukaryota</taxon>
        <taxon>Metazoa</taxon>
        <taxon>Spiralia</taxon>
        <taxon>Gnathifera</taxon>
        <taxon>Rotifera</taxon>
        <taxon>Eurotatoria</taxon>
        <taxon>Bdelloidea</taxon>
        <taxon>Philodinida</taxon>
        <taxon>Philodinidae</taxon>
        <taxon>Rotaria</taxon>
    </lineage>
</organism>
<protein>
    <recommendedName>
        <fullName evidence="6">G-protein coupled receptors family 1 profile domain-containing protein</fullName>
    </recommendedName>
</protein>
<gene>
    <name evidence="7" type="ORF">ZHD862_LOCUS28042</name>
</gene>
<feature type="transmembrane region" description="Helical" evidence="5">
    <location>
        <begin position="183"/>
        <end position="206"/>
    </location>
</feature>
<evidence type="ECO:0000256" key="4">
    <source>
        <dbReference type="ARBA" id="ARBA00023136"/>
    </source>
</evidence>
<keyword evidence="4 5" id="KW-0472">Membrane</keyword>
<accession>A0A815DJS7</accession>
<dbReference type="CDD" id="cd00637">
    <property type="entry name" value="7tm_classA_rhodopsin-like"/>
    <property type="match status" value="1"/>
</dbReference>
<name>A0A815DJS7_9BILA</name>
<feature type="transmembrane region" description="Helical" evidence="5">
    <location>
        <begin position="269"/>
        <end position="288"/>
    </location>
</feature>
<reference evidence="7" key="1">
    <citation type="submission" date="2021-02" db="EMBL/GenBank/DDBJ databases">
        <authorList>
            <person name="Nowell W R."/>
        </authorList>
    </citation>
    <scope>NUCLEOTIDE SEQUENCE</scope>
</reference>
<comment type="caution">
    <text evidence="7">The sequence shown here is derived from an EMBL/GenBank/DDBJ whole genome shotgun (WGS) entry which is preliminary data.</text>
</comment>
<proteinExistence type="predicted"/>
<evidence type="ECO:0000256" key="2">
    <source>
        <dbReference type="ARBA" id="ARBA00022692"/>
    </source>
</evidence>
<dbReference type="Proteomes" id="UP000663864">
    <property type="component" value="Unassembled WGS sequence"/>
</dbReference>
<sequence length="326" mass="39089">MAISETSLSRLIKFWILLIFQIPSILCSIFVLHHMFTSKTYRRTLANHVIIAMLIISLLSVTIDLSLTLNYLREGIVNPQSVSFCYFWMYIDYSLYASGMLLTTWASFERHILVFALQYFRSSYKIIFVHYLPIIICLIYPFIFYIYTIYFYSCKNNILNFHIILCGSPCFKRESYILNWYDMLIHSVLPCTFIVTFSLALLIRVIRQKRRLQQKLFSWKKQRRMIIQLLSIACLYIIMNIPLFIIIFIQQCCLKTFAIAEHDLYLFYLYYFLLIFLPFVCLGSIDNLREKFKKFKYCFRENSRQVPIVNYQRTLYQQAMSMAVMK</sequence>
<comment type="subcellular location">
    <subcellularLocation>
        <location evidence="1">Membrane</location>
    </subcellularLocation>
</comment>
<dbReference type="GO" id="GO:0016020">
    <property type="term" value="C:membrane"/>
    <property type="evidence" value="ECO:0007669"/>
    <property type="project" value="UniProtKB-SubCell"/>
</dbReference>
<feature type="transmembrane region" description="Helical" evidence="5">
    <location>
        <begin position="87"/>
        <end position="108"/>
    </location>
</feature>